<feature type="compositionally biased region" description="Polar residues" evidence="3">
    <location>
        <begin position="266"/>
        <end position="278"/>
    </location>
</feature>
<dbReference type="GO" id="GO:0007030">
    <property type="term" value="P:Golgi organization"/>
    <property type="evidence" value="ECO:0007669"/>
    <property type="project" value="UniProtKB-UniRule"/>
</dbReference>
<evidence type="ECO:0000313" key="4">
    <source>
        <dbReference type="EMBL" id="SLM37045.1"/>
    </source>
</evidence>
<keyword evidence="2" id="KW-0445">Lipid transport</keyword>
<feature type="compositionally biased region" description="Low complexity" evidence="3">
    <location>
        <begin position="29"/>
        <end position="40"/>
    </location>
</feature>
<dbReference type="GO" id="GO:0005829">
    <property type="term" value="C:cytosol"/>
    <property type="evidence" value="ECO:0007669"/>
    <property type="project" value="GOC"/>
</dbReference>
<dbReference type="GO" id="GO:0016020">
    <property type="term" value="C:membrane"/>
    <property type="evidence" value="ECO:0007669"/>
    <property type="project" value="TreeGrafter"/>
</dbReference>
<dbReference type="EMBL" id="FWEW01001418">
    <property type="protein sequence ID" value="SLM37045.1"/>
    <property type="molecule type" value="Genomic_DNA"/>
</dbReference>
<dbReference type="GO" id="GO:0000938">
    <property type="term" value="C:GARP complex"/>
    <property type="evidence" value="ECO:0007669"/>
    <property type="project" value="UniProtKB-UniRule"/>
</dbReference>
<keyword evidence="2" id="KW-0813">Transport</keyword>
<keyword evidence="2" id="KW-0653">Protein transport</keyword>
<name>A0A1W5D1Z5_9LECA</name>
<sequence>MSTITSPRASVASLQTPTSSRRTSLDTVARSQASSPQPQQRRNRAALRDYYGIKSSSTAAAPPTVDSVNVGGSQQEEVRDSELDGEGFDAEGYVKGVLGREGLEGVLRVEGGLVSEIKGLDGERKALVYDNYSKLITATDTIRKMRLNMDPLIPTTSMLGPAITHIAETATALSASLQDRTGNRPSGRLAQGVKGDRAKQRETVRWVLQTPTRMRALLEEGQKEQAEKDWEETSRSLDKWKGVAGVDEVRAECIKVLEQGEGVGNGSPQPEESPSNGT</sequence>
<dbReference type="AlphaFoldDB" id="A0A1W5D1Z5"/>
<dbReference type="GO" id="GO:0032456">
    <property type="term" value="P:endocytic recycling"/>
    <property type="evidence" value="ECO:0007669"/>
    <property type="project" value="TreeGrafter"/>
</dbReference>
<organism evidence="4 5">
    <name type="scientific">Lasallia pustulata</name>
    <dbReference type="NCBI Taxonomy" id="136370"/>
    <lineage>
        <taxon>Eukaryota</taxon>
        <taxon>Fungi</taxon>
        <taxon>Dikarya</taxon>
        <taxon>Ascomycota</taxon>
        <taxon>Pezizomycotina</taxon>
        <taxon>Lecanoromycetes</taxon>
        <taxon>OSLEUM clade</taxon>
        <taxon>Umbilicariomycetidae</taxon>
        <taxon>Umbilicariales</taxon>
        <taxon>Umbilicariaceae</taxon>
        <taxon>Lasallia</taxon>
    </lineage>
</organism>
<evidence type="ECO:0000256" key="2">
    <source>
        <dbReference type="RuleBase" id="RU368010"/>
    </source>
</evidence>
<feature type="region of interest" description="Disordered" evidence="3">
    <location>
        <begin position="258"/>
        <end position="278"/>
    </location>
</feature>
<proteinExistence type="inferred from homology"/>
<comment type="subunit">
    <text evidence="2">Component of the Golgi-associated retrograde protein (GARP) complex.</text>
</comment>
<dbReference type="GO" id="GO:0006869">
    <property type="term" value="P:lipid transport"/>
    <property type="evidence" value="ECO:0007669"/>
    <property type="project" value="UniProtKB-UniRule"/>
</dbReference>
<dbReference type="PANTHER" id="PTHR15954">
    <property type="entry name" value="VACUOLAR PROTEIN SORTING-ASSOCIATED PROTEIN 51 HOMOLOG"/>
    <property type="match status" value="1"/>
</dbReference>
<evidence type="ECO:0000256" key="3">
    <source>
        <dbReference type="SAM" id="MobiDB-lite"/>
    </source>
</evidence>
<keyword evidence="5" id="KW-1185">Reference proteome</keyword>
<dbReference type="GO" id="GO:0042147">
    <property type="term" value="P:retrograde transport, endosome to Golgi"/>
    <property type="evidence" value="ECO:0007669"/>
    <property type="project" value="UniProtKB-UniRule"/>
</dbReference>
<dbReference type="Pfam" id="PF08700">
    <property type="entry name" value="VPS51_Exo84_N"/>
    <property type="match status" value="1"/>
</dbReference>
<dbReference type="GO" id="GO:0015031">
    <property type="term" value="P:protein transport"/>
    <property type="evidence" value="ECO:0007669"/>
    <property type="project" value="UniProtKB-UniRule"/>
</dbReference>
<dbReference type="InterPro" id="IPR014812">
    <property type="entry name" value="Vps51"/>
</dbReference>
<feature type="compositionally biased region" description="Polar residues" evidence="3">
    <location>
        <begin position="1"/>
        <end position="26"/>
    </location>
</feature>
<dbReference type="GO" id="GO:1990745">
    <property type="term" value="C:EARP complex"/>
    <property type="evidence" value="ECO:0007669"/>
    <property type="project" value="TreeGrafter"/>
</dbReference>
<accession>A0A1W5D1Z5</accession>
<comment type="subcellular location">
    <subcellularLocation>
        <location evidence="2">Golgi apparatus</location>
        <location evidence="2">trans-Golgi network</location>
    </subcellularLocation>
</comment>
<feature type="compositionally biased region" description="Polar residues" evidence="3">
    <location>
        <begin position="66"/>
        <end position="75"/>
    </location>
</feature>
<dbReference type="GO" id="GO:0048193">
    <property type="term" value="P:Golgi vesicle transport"/>
    <property type="evidence" value="ECO:0007669"/>
    <property type="project" value="TreeGrafter"/>
</dbReference>
<comment type="function">
    <text evidence="2">Acts as component of the GARP complex that is involved in retrograde transport from early and late endosomes to the trans-Golgi network (TGN).</text>
</comment>
<keyword evidence="2" id="KW-0333">Golgi apparatus</keyword>
<feature type="region of interest" description="Disordered" evidence="3">
    <location>
        <begin position="1"/>
        <end position="82"/>
    </location>
</feature>
<dbReference type="PANTHER" id="PTHR15954:SF4">
    <property type="entry name" value="VACUOLAR PROTEIN SORTING-ASSOCIATED PROTEIN 51 HOMOLOG"/>
    <property type="match status" value="1"/>
</dbReference>
<protein>
    <recommendedName>
        <fullName evidence="2">Vacuolar protein sorting-associated protein 51 homolog</fullName>
    </recommendedName>
</protein>
<evidence type="ECO:0000256" key="1">
    <source>
        <dbReference type="ARBA" id="ARBA00006080"/>
    </source>
</evidence>
<reference evidence="5" key="1">
    <citation type="submission" date="2017-03" db="EMBL/GenBank/DDBJ databases">
        <authorList>
            <person name="Sharma R."/>
            <person name="Thines M."/>
        </authorList>
    </citation>
    <scope>NUCLEOTIDE SEQUENCE [LARGE SCALE GENOMIC DNA]</scope>
</reference>
<evidence type="ECO:0000313" key="5">
    <source>
        <dbReference type="Proteomes" id="UP000192927"/>
    </source>
</evidence>
<comment type="similarity">
    <text evidence="1 2">Belongs to the VPS51 family.</text>
</comment>
<dbReference type="Proteomes" id="UP000192927">
    <property type="component" value="Unassembled WGS sequence"/>
</dbReference>